<dbReference type="CDD" id="cd03444">
    <property type="entry name" value="Thioesterase_II_repeat1"/>
    <property type="match status" value="1"/>
</dbReference>
<dbReference type="InterPro" id="IPR003703">
    <property type="entry name" value="Acyl_CoA_thio"/>
</dbReference>
<dbReference type="Pfam" id="PF13622">
    <property type="entry name" value="4HBT_3"/>
    <property type="match status" value="1"/>
</dbReference>
<dbReference type="InterPro" id="IPR049449">
    <property type="entry name" value="TesB_ACOT8-like_N"/>
</dbReference>
<evidence type="ECO:0000259" key="4">
    <source>
        <dbReference type="Pfam" id="PF13622"/>
    </source>
</evidence>
<evidence type="ECO:0000256" key="2">
    <source>
        <dbReference type="ARBA" id="ARBA00022801"/>
    </source>
</evidence>
<dbReference type="PANTHER" id="PTHR11066:SF34">
    <property type="entry name" value="ACYL-COENZYME A THIOESTERASE 8"/>
    <property type="match status" value="1"/>
</dbReference>
<dbReference type="Proteomes" id="UP001500957">
    <property type="component" value="Unassembled WGS sequence"/>
</dbReference>
<protein>
    <submittedName>
        <fullName evidence="5">Acyl-CoA thioesterase II</fullName>
    </submittedName>
</protein>
<dbReference type="InterPro" id="IPR042171">
    <property type="entry name" value="Acyl-CoA_hotdog"/>
</dbReference>
<keyword evidence="2" id="KW-0378">Hydrolase</keyword>
<evidence type="ECO:0000313" key="6">
    <source>
        <dbReference type="Proteomes" id="UP001500957"/>
    </source>
</evidence>
<organism evidence="5 6">
    <name type="scientific">Sporichthya brevicatena</name>
    <dbReference type="NCBI Taxonomy" id="171442"/>
    <lineage>
        <taxon>Bacteria</taxon>
        <taxon>Bacillati</taxon>
        <taxon>Actinomycetota</taxon>
        <taxon>Actinomycetes</taxon>
        <taxon>Sporichthyales</taxon>
        <taxon>Sporichthyaceae</taxon>
        <taxon>Sporichthya</taxon>
    </lineage>
</organism>
<dbReference type="Pfam" id="PF02551">
    <property type="entry name" value="Acyl_CoA_thio"/>
    <property type="match status" value="1"/>
</dbReference>
<comment type="similarity">
    <text evidence="1">Belongs to the C/M/P thioester hydrolase family.</text>
</comment>
<reference evidence="6" key="1">
    <citation type="journal article" date="2019" name="Int. J. Syst. Evol. Microbiol.">
        <title>The Global Catalogue of Microorganisms (GCM) 10K type strain sequencing project: providing services to taxonomists for standard genome sequencing and annotation.</title>
        <authorList>
            <consortium name="The Broad Institute Genomics Platform"/>
            <consortium name="The Broad Institute Genome Sequencing Center for Infectious Disease"/>
            <person name="Wu L."/>
            <person name="Ma J."/>
        </authorList>
    </citation>
    <scope>NUCLEOTIDE SEQUENCE [LARGE SCALE GENOMIC DNA]</scope>
    <source>
        <strain evidence="6">JCM 10671</strain>
    </source>
</reference>
<accession>A0ABP3RX67</accession>
<evidence type="ECO:0000313" key="5">
    <source>
        <dbReference type="EMBL" id="GAA0619389.1"/>
    </source>
</evidence>
<feature type="domain" description="Acyl-CoA thioesterase 2 C-terminal" evidence="3">
    <location>
        <begin position="189"/>
        <end position="282"/>
    </location>
</feature>
<dbReference type="EMBL" id="BAAAHE010000016">
    <property type="protein sequence ID" value="GAA0619389.1"/>
    <property type="molecule type" value="Genomic_DNA"/>
</dbReference>
<evidence type="ECO:0000256" key="1">
    <source>
        <dbReference type="ARBA" id="ARBA00006538"/>
    </source>
</evidence>
<feature type="domain" description="Acyl-CoA thioesterase-like N-terminal HotDog" evidence="4">
    <location>
        <begin position="19"/>
        <end position="96"/>
    </location>
</feature>
<keyword evidence="6" id="KW-1185">Reference proteome</keyword>
<gene>
    <name evidence="5" type="ORF">GCM10009547_22300</name>
</gene>
<evidence type="ECO:0000259" key="3">
    <source>
        <dbReference type="Pfam" id="PF02551"/>
    </source>
</evidence>
<comment type="caution">
    <text evidence="5">The sequence shown here is derived from an EMBL/GenBank/DDBJ whole genome shotgun (WGS) entry which is preliminary data.</text>
</comment>
<dbReference type="Gene3D" id="2.40.160.210">
    <property type="entry name" value="Acyl-CoA thioesterase, double hotdog domain"/>
    <property type="match status" value="1"/>
</dbReference>
<dbReference type="SUPFAM" id="SSF54637">
    <property type="entry name" value="Thioesterase/thiol ester dehydrase-isomerase"/>
    <property type="match status" value="2"/>
</dbReference>
<dbReference type="InterPro" id="IPR029069">
    <property type="entry name" value="HotDog_dom_sf"/>
</dbReference>
<dbReference type="PANTHER" id="PTHR11066">
    <property type="entry name" value="ACYL-COA THIOESTERASE"/>
    <property type="match status" value="1"/>
</dbReference>
<proteinExistence type="inferred from homology"/>
<sequence>MLETIEDGLYRGKQPSTVMQRVFGGQVLGQSLLAASLTVDPGRLVHSFHAYFLLPGDPSVPIVYDVDNLRDGRSFSARRVAARQHGKHIFYLTASYQGDEPGLSHQDVAPADVPPPEDCPPLADSLAGVMRSDVAAAMAEEFGAMDFRFAGSSAPGGRYHDPAHPAIARVWMRAGATSGRAGEDPADEHGIPDGHMLHRCLLAYMSDLTLLHASLVPHMTVRPEDMVRASLDHAMWFHRPFRADRWLLYDQVSPSASGARGLSFGRIYQDGVLVASAVQEGLIRPTVALP</sequence>
<dbReference type="CDD" id="cd03445">
    <property type="entry name" value="Thioesterase_II_repeat2"/>
    <property type="match status" value="1"/>
</dbReference>
<name>A0ABP3RX67_9ACTN</name>
<dbReference type="InterPro" id="IPR025652">
    <property type="entry name" value="TesB_C"/>
</dbReference>